<name>D5C481_NITHN</name>
<keyword evidence="4 9" id="KW-0812">Transmembrane</keyword>
<dbReference type="OrthoDB" id="9816005at2"/>
<feature type="transmembrane region" description="Helical" evidence="11">
    <location>
        <begin position="6"/>
        <end position="22"/>
    </location>
</feature>
<keyword evidence="8 9" id="KW-0472">Membrane</keyword>
<comment type="subunit">
    <text evidence="9">The Tat system comprises two distinct complexes: a TatABC complex, containing multiple copies of TatA, TatB and TatC subunits, and a separate TatA complex, containing only TatA subunits. Substrates initially bind to the TatABC complex, which probably triggers association of the separate TatA complex to form the active translocon.</text>
</comment>
<dbReference type="EMBL" id="CP001798">
    <property type="protein sequence ID" value="ADE13269.1"/>
    <property type="molecule type" value="Genomic_DNA"/>
</dbReference>
<dbReference type="NCBIfam" id="TIGR01410">
    <property type="entry name" value="tatB"/>
    <property type="match status" value="1"/>
</dbReference>
<dbReference type="PANTHER" id="PTHR33162:SF1">
    <property type="entry name" value="SEC-INDEPENDENT PROTEIN TRANSLOCASE PROTEIN TATA, CHLOROPLASTIC"/>
    <property type="match status" value="1"/>
</dbReference>
<dbReference type="KEGG" id="nhl:Nhal_0048"/>
<dbReference type="Gene3D" id="1.20.5.3310">
    <property type="match status" value="1"/>
</dbReference>
<dbReference type="InterPro" id="IPR003369">
    <property type="entry name" value="TatA/B/E"/>
</dbReference>
<evidence type="ECO:0000256" key="8">
    <source>
        <dbReference type="ARBA" id="ARBA00023136"/>
    </source>
</evidence>
<evidence type="ECO:0000256" key="1">
    <source>
        <dbReference type="ARBA" id="ARBA00004167"/>
    </source>
</evidence>
<organism evidence="12 13">
    <name type="scientific">Nitrosococcus halophilus (strain Nc4)</name>
    <dbReference type="NCBI Taxonomy" id="472759"/>
    <lineage>
        <taxon>Bacteria</taxon>
        <taxon>Pseudomonadati</taxon>
        <taxon>Pseudomonadota</taxon>
        <taxon>Gammaproteobacteria</taxon>
        <taxon>Chromatiales</taxon>
        <taxon>Chromatiaceae</taxon>
        <taxon>Nitrosococcus</taxon>
    </lineage>
</organism>
<feature type="region of interest" description="Disordered" evidence="10">
    <location>
        <begin position="65"/>
        <end position="103"/>
    </location>
</feature>
<sequence length="103" mass="11727">MFDIGFWEILVILVILLVVVGPERLPTVARTTALWIRKARRFVSQIKQEVEEELRAEELRQSLKEDKDFLDLNETIGEAPPRKPNPPQDQGKHSPPKASNDGA</sequence>
<dbReference type="RefSeq" id="WP_013031165.1">
    <property type="nucleotide sequence ID" value="NC_013960.1"/>
</dbReference>
<dbReference type="eggNOG" id="COG1826">
    <property type="taxonomic scope" value="Bacteria"/>
</dbReference>
<dbReference type="InterPro" id="IPR018448">
    <property type="entry name" value="TatB"/>
</dbReference>
<evidence type="ECO:0000256" key="5">
    <source>
        <dbReference type="ARBA" id="ARBA00022927"/>
    </source>
</evidence>
<gene>
    <name evidence="9" type="primary">tatB</name>
    <name evidence="12" type="ordered locus">Nhal_0048</name>
</gene>
<keyword evidence="5 9" id="KW-0653">Protein transport</keyword>
<evidence type="ECO:0000256" key="2">
    <source>
        <dbReference type="ARBA" id="ARBA00022448"/>
    </source>
</evidence>
<comment type="function">
    <text evidence="9">Part of the twin-arginine translocation (Tat) system that transports large folded proteins containing a characteristic twin-arginine motif in their signal peptide across membranes. Together with TatC, TatB is part of a receptor directly interacting with Tat signal peptides. TatB may form an oligomeric binding site that transiently accommodates folded Tat precursor proteins before their translocation.</text>
</comment>
<dbReference type="AlphaFoldDB" id="D5C481"/>
<evidence type="ECO:0000313" key="12">
    <source>
        <dbReference type="EMBL" id="ADE13269.1"/>
    </source>
</evidence>
<keyword evidence="13" id="KW-1185">Reference proteome</keyword>
<evidence type="ECO:0000256" key="6">
    <source>
        <dbReference type="ARBA" id="ARBA00022989"/>
    </source>
</evidence>
<evidence type="ECO:0000256" key="3">
    <source>
        <dbReference type="ARBA" id="ARBA00022475"/>
    </source>
</evidence>
<evidence type="ECO:0000313" key="13">
    <source>
        <dbReference type="Proteomes" id="UP000001844"/>
    </source>
</evidence>
<evidence type="ECO:0000256" key="7">
    <source>
        <dbReference type="ARBA" id="ARBA00023010"/>
    </source>
</evidence>
<evidence type="ECO:0000256" key="4">
    <source>
        <dbReference type="ARBA" id="ARBA00022692"/>
    </source>
</evidence>
<evidence type="ECO:0000256" key="9">
    <source>
        <dbReference type="HAMAP-Rule" id="MF_00237"/>
    </source>
</evidence>
<reference evidence="13" key="1">
    <citation type="submission" date="2010-04" db="EMBL/GenBank/DDBJ databases">
        <title>Complete genome sequence of Nitrosococcus halophilus Nc4, a salt-adapted, aerobic obligate ammonia-oxidizing sulfur purple bacterium.</title>
        <authorList>
            <consortium name="US DOE Joint Genome Institute"/>
            <person name="Campbell M.A."/>
            <person name="Malfatti S.A."/>
            <person name="Chain P.S.G."/>
            <person name="Heidelberg J.F."/>
            <person name="Ward B.B."/>
            <person name="Klotz M.G."/>
        </authorList>
    </citation>
    <scope>NUCLEOTIDE SEQUENCE [LARGE SCALE GENOMIC DNA]</scope>
    <source>
        <strain evidence="13">Nc4</strain>
    </source>
</reference>
<dbReference type="GO" id="GO:0033281">
    <property type="term" value="C:TAT protein transport complex"/>
    <property type="evidence" value="ECO:0007669"/>
    <property type="project" value="UniProtKB-UniRule"/>
</dbReference>
<dbReference type="PANTHER" id="PTHR33162">
    <property type="entry name" value="SEC-INDEPENDENT PROTEIN TRANSLOCASE PROTEIN TATA, CHLOROPLASTIC"/>
    <property type="match status" value="1"/>
</dbReference>
<dbReference type="GO" id="GO:0043953">
    <property type="term" value="P:protein transport by the Tat complex"/>
    <property type="evidence" value="ECO:0007669"/>
    <property type="project" value="UniProtKB-UniRule"/>
</dbReference>
<keyword evidence="2 9" id="KW-0813">Transport</keyword>
<accession>D5C481</accession>
<proteinExistence type="inferred from homology"/>
<dbReference type="Pfam" id="PF02416">
    <property type="entry name" value="TatA_B_E"/>
    <property type="match status" value="1"/>
</dbReference>
<keyword evidence="3 9" id="KW-1003">Cell membrane</keyword>
<dbReference type="HAMAP" id="MF_00237">
    <property type="entry name" value="TatB"/>
    <property type="match status" value="1"/>
</dbReference>
<evidence type="ECO:0000256" key="11">
    <source>
        <dbReference type="SAM" id="Phobius"/>
    </source>
</evidence>
<comment type="subcellular location">
    <subcellularLocation>
        <location evidence="9">Cell inner membrane</location>
        <topology evidence="9">Single-pass membrane protein</topology>
    </subcellularLocation>
    <subcellularLocation>
        <location evidence="1">Membrane</location>
        <topology evidence="1">Single-pass membrane protein</topology>
    </subcellularLocation>
</comment>
<dbReference type="GO" id="GO:0008320">
    <property type="term" value="F:protein transmembrane transporter activity"/>
    <property type="evidence" value="ECO:0007669"/>
    <property type="project" value="UniProtKB-UniRule"/>
</dbReference>
<dbReference type="Proteomes" id="UP000001844">
    <property type="component" value="Chromosome"/>
</dbReference>
<dbReference type="PRINTS" id="PR01506">
    <property type="entry name" value="TATBPROTEIN"/>
</dbReference>
<dbReference type="HOGENOM" id="CLU_086034_1_1_6"/>
<comment type="similarity">
    <text evidence="9">Belongs to the TatB family.</text>
</comment>
<keyword evidence="9" id="KW-0997">Cell inner membrane</keyword>
<evidence type="ECO:0000256" key="10">
    <source>
        <dbReference type="SAM" id="MobiDB-lite"/>
    </source>
</evidence>
<keyword evidence="7 9" id="KW-0811">Translocation</keyword>
<protein>
    <recommendedName>
        <fullName evidence="9">Sec-independent protein translocase protein TatB</fullName>
    </recommendedName>
</protein>
<keyword evidence="6 9" id="KW-1133">Transmembrane helix</keyword>
<dbReference type="STRING" id="472759.Nhal_0048"/>